<evidence type="ECO:0000313" key="3">
    <source>
        <dbReference type="Proteomes" id="UP001417504"/>
    </source>
</evidence>
<reference evidence="2 3" key="1">
    <citation type="submission" date="2024-01" db="EMBL/GenBank/DDBJ databases">
        <title>Genome assemblies of Stephania.</title>
        <authorList>
            <person name="Yang L."/>
        </authorList>
    </citation>
    <scope>NUCLEOTIDE SEQUENCE [LARGE SCALE GENOMIC DNA]</scope>
    <source>
        <strain evidence="2">QJT</strain>
        <tissue evidence="2">Leaf</tissue>
    </source>
</reference>
<dbReference type="AlphaFoldDB" id="A0AAP0PML3"/>
<organism evidence="2 3">
    <name type="scientific">Stephania japonica</name>
    <dbReference type="NCBI Taxonomy" id="461633"/>
    <lineage>
        <taxon>Eukaryota</taxon>
        <taxon>Viridiplantae</taxon>
        <taxon>Streptophyta</taxon>
        <taxon>Embryophyta</taxon>
        <taxon>Tracheophyta</taxon>
        <taxon>Spermatophyta</taxon>
        <taxon>Magnoliopsida</taxon>
        <taxon>Ranunculales</taxon>
        <taxon>Menispermaceae</taxon>
        <taxon>Menispermoideae</taxon>
        <taxon>Cissampelideae</taxon>
        <taxon>Stephania</taxon>
    </lineage>
</organism>
<sequence length="91" mass="10681">MANGFIQPDGRTKLEDIGERFFSDFVWCYMFQDIEKDEYGNIEGCKMHDLASSVAEEEFFTLIFLRKGSCLRKFVIRPPVGMRDFHFPKNS</sequence>
<gene>
    <name evidence="2" type="ORF">Sjap_006224</name>
</gene>
<evidence type="ECO:0000313" key="2">
    <source>
        <dbReference type="EMBL" id="KAK9146321.1"/>
    </source>
</evidence>
<evidence type="ECO:0000259" key="1">
    <source>
        <dbReference type="Pfam" id="PF23559"/>
    </source>
</evidence>
<protein>
    <recommendedName>
        <fullName evidence="1">Disease resistance protein winged helix domain-containing protein</fullName>
    </recommendedName>
</protein>
<dbReference type="Proteomes" id="UP001417504">
    <property type="component" value="Unassembled WGS sequence"/>
</dbReference>
<comment type="caution">
    <text evidence="2">The sequence shown here is derived from an EMBL/GenBank/DDBJ whole genome shotgun (WGS) entry which is preliminary data.</text>
</comment>
<keyword evidence="3" id="KW-1185">Reference proteome</keyword>
<dbReference type="InterPro" id="IPR058922">
    <property type="entry name" value="WHD_DRP"/>
</dbReference>
<name>A0AAP0PML3_9MAGN</name>
<accession>A0AAP0PML3</accession>
<proteinExistence type="predicted"/>
<feature type="domain" description="Disease resistance protein winged helix" evidence="1">
    <location>
        <begin position="1"/>
        <end position="51"/>
    </location>
</feature>
<dbReference type="Pfam" id="PF23559">
    <property type="entry name" value="WHD_DRP"/>
    <property type="match status" value="1"/>
</dbReference>
<dbReference type="EMBL" id="JBBNAE010000002">
    <property type="protein sequence ID" value="KAK9146321.1"/>
    <property type="molecule type" value="Genomic_DNA"/>
</dbReference>